<feature type="domain" description="RecA family profile 1" evidence="10">
    <location>
        <begin position="42"/>
        <end position="201"/>
    </location>
</feature>
<keyword evidence="7" id="KW-0456">Lyase</keyword>
<dbReference type="Proteomes" id="UP000078200">
    <property type="component" value="Unassembled WGS sequence"/>
</dbReference>
<dbReference type="GO" id="GO:0005524">
    <property type="term" value="F:ATP binding"/>
    <property type="evidence" value="ECO:0007669"/>
    <property type="project" value="UniProtKB-KW"/>
</dbReference>
<dbReference type="GO" id="GO:0003697">
    <property type="term" value="F:single-stranded DNA binding"/>
    <property type="evidence" value="ECO:0007669"/>
    <property type="project" value="InterPro"/>
</dbReference>
<dbReference type="InterPro" id="IPR003817">
    <property type="entry name" value="PS_Dcarbxylase"/>
</dbReference>
<dbReference type="PROSITE" id="PS00321">
    <property type="entry name" value="RECA_1"/>
    <property type="match status" value="1"/>
</dbReference>
<accession>A0A1A9VKB3</accession>
<evidence type="ECO:0008006" key="14">
    <source>
        <dbReference type="Google" id="ProtNLM"/>
    </source>
</evidence>
<dbReference type="STRING" id="7395.A0A1A9VKB3"/>
<feature type="domain" description="RecA family profile 2" evidence="11">
    <location>
        <begin position="206"/>
        <end position="287"/>
    </location>
</feature>
<dbReference type="NCBIfam" id="TIGR02012">
    <property type="entry name" value="tigrfam_recA"/>
    <property type="match status" value="1"/>
</dbReference>
<keyword evidence="2 8" id="KW-0547">Nucleotide-binding</keyword>
<evidence type="ECO:0000313" key="13">
    <source>
        <dbReference type="Proteomes" id="UP000078200"/>
    </source>
</evidence>
<dbReference type="InterPro" id="IPR049428">
    <property type="entry name" value="RecA-like_N"/>
</dbReference>
<dbReference type="PROSITE" id="PS50163">
    <property type="entry name" value="RECA_3"/>
    <property type="match status" value="1"/>
</dbReference>
<dbReference type="NCBIfam" id="NF003678">
    <property type="entry name" value="PRK05305.1-2"/>
    <property type="match status" value="1"/>
</dbReference>
<dbReference type="InterPro" id="IPR013765">
    <property type="entry name" value="DNA_recomb/repair_RecA"/>
</dbReference>
<dbReference type="GO" id="GO:0005829">
    <property type="term" value="C:cytosol"/>
    <property type="evidence" value="ECO:0007669"/>
    <property type="project" value="TreeGrafter"/>
</dbReference>
<evidence type="ECO:0000256" key="5">
    <source>
        <dbReference type="ARBA" id="ARBA00023125"/>
    </source>
</evidence>
<dbReference type="FunFam" id="3.40.50.300:FF:000087">
    <property type="entry name" value="Recombinase RecA"/>
    <property type="match status" value="1"/>
</dbReference>
<comment type="similarity">
    <text evidence="1 8">Belongs to the RecA family.</text>
</comment>
<dbReference type="VEuPathDB" id="VectorBase:GAUT039711"/>
<organism evidence="12 13">
    <name type="scientific">Glossina austeni</name>
    <name type="common">Savannah tsetse fly</name>
    <dbReference type="NCBI Taxonomy" id="7395"/>
    <lineage>
        <taxon>Eukaryota</taxon>
        <taxon>Metazoa</taxon>
        <taxon>Ecdysozoa</taxon>
        <taxon>Arthropoda</taxon>
        <taxon>Hexapoda</taxon>
        <taxon>Insecta</taxon>
        <taxon>Pterygota</taxon>
        <taxon>Neoptera</taxon>
        <taxon>Endopterygota</taxon>
        <taxon>Diptera</taxon>
        <taxon>Brachycera</taxon>
        <taxon>Muscomorpha</taxon>
        <taxon>Hippoboscoidea</taxon>
        <taxon>Glossinidae</taxon>
        <taxon>Glossina</taxon>
    </lineage>
</organism>
<dbReference type="PANTHER" id="PTHR45900">
    <property type="entry name" value="RECA"/>
    <property type="match status" value="1"/>
</dbReference>
<dbReference type="Pfam" id="PF02666">
    <property type="entry name" value="PS_Dcarbxylase"/>
    <property type="match status" value="1"/>
</dbReference>
<name>A0A1A9VKB3_GLOAU</name>
<keyword evidence="9" id="KW-0227">DNA damage</keyword>
<dbReference type="PROSITE" id="PS50162">
    <property type="entry name" value="RECA_2"/>
    <property type="match status" value="1"/>
</dbReference>
<dbReference type="NCBIfam" id="NF003685">
    <property type="entry name" value="PRK05305.2-5"/>
    <property type="match status" value="1"/>
</dbReference>
<dbReference type="GO" id="GO:0008654">
    <property type="term" value="P:phospholipid biosynthetic process"/>
    <property type="evidence" value="ECO:0007669"/>
    <property type="project" value="InterPro"/>
</dbReference>
<dbReference type="CDD" id="cd00983">
    <property type="entry name" value="RecA"/>
    <property type="match status" value="1"/>
</dbReference>
<dbReference type="InterPro" id="IPR033175">
    <property type="entry name" value="PSD-A"/>
</dbReference>
<dbReference type="SUPFAM" id="SSF52540">
    <property type="entry name" value="P-loop containing nucleoside triphosphate hydrolases"/>
    <property type="match status" value="1"/>
</dbReference>
<dbReference type="GO" id="GO:0006281">
    <property type="term" value="P:DNA repair"/>
    <property type="evidence" value="ECO:0007669"/>
    <property type="project" value="InterPro"/>
</dbReference>
<keyword evidence="13" id="KW-1185">Reference proteome</keyword>
<dbReference type="HAMAP" id="MF_00664">
    <property type="entry name" value="PS_decarb_PSD_A"/>
    <property type="match status" value="1"/>
</dbReference>
<proteinExistence type="inferred from homology"/>
<sequence length="481" mass="52531">MANNSEERNNDKQKALDNAISQIEKAFGKGAIMKLKQNPVEKIDTISTGSIALDSALGVGGLPKGRIIEIFGPESSGKTTLALHVIAEAQKKGGSCAFIDAEHALDVLYARKLGVSTDDLVISQPDTGEQALHIVEYLVCSGAVDVIVIDSVAALTPRAEIEGDMGDQHMGLQARLLSHGLRKLTSAVSKANCILIFINQIRMKIGVVYGNPETTTGGNALKFYTSVRLDIRKVGVIKDKENITGNETRVKVVKNKVAPPFREAKFDIMYNEVTCIAFSISWGFGVTCLFPTLLCTYFFRDPARAVPNNKDLILSPADGVISKIEEVNYPLSAENGEETKFTLVSIFLSVLNVHVNRIPISGTIKEMNYKKGKFVSAMSNRSSNENEKQVIVIEYEKGKEIIVEQIAGLIARRIVCNLEVSQNVKAGERFGIIRFGSRVNIYVPADIEVRVSKGQTVIGGETIIANLNKENVQEKLTFDVI</sequence>
<evidence type="ECO:0000313" key="12">
    <source>
        <dbReference type="EnsemblMetazoa" id="GAUT039711-PA"/>
    </source>
</evidence>
<dbReference type="Pfam" id="PF00154">
    <property type="entry name" value="RecA_N"/>
    <property type="match status" value="1"/>
</dbReference>
<evidence type="ECO:0000256" key="6">
    <source>
        <dbReference type="ARBA" id="ARBA00023172"/>
    </source>
</evidence>
<dbReference type="EnsemblMetazoa" id="GAUT039711-RA">
    <property type="protein sequence ID" value="GAUT039711-PA"/>
    <property type="gene ID" value="GAUT039711"/>
</dbReference>
<dbReference type="GO" id="GO:0140664">
    <property type="term" value="F:ATP-dependent DNA damage sensor activity"/>
    <property type="evidence" value="ECO:0007669"/>
    <property type="project" value="InterPro"/>
</dbReference>
<evidence type="ECO:0000256" key="4">
    <source>
        <dbReference type="ARBA" id="ARBA00022840"/>
    </source>
</evidence>
<evidence type="ECO:0000256" key="8">
    <source>
        <dbReference type="RuleBase" id="RU003422"/>
    </source>
</evidence>
<evidence type="ECO:0000256" key="1">
    <source>
        <dbReference type="ARBA" id="ARBA00009391"/>
    </source>
</evidence>
<dbReference type="InterPro" id="IPR020584">
    <property type="entry name" value="DNA_recomb/repair_RecA_CS"/>
</dbReference>
<keyword evidence="4 8" id="KW-0067">ATP-binding</keyword>
<dbReference type="PANTHER" id="PTHR45900:SF1">
    <property type="entry name" value="MITOCHONDRIAL DNA REPAIR PROTEIN RECA HOMOLOG-RELATED"/>
    <property type="match status" value="1"/>
</dbReference>
<evidence type="ECO:0000259" key="11">
    <source>
        <dbReference type="PROSITE" id="PS50163"/>
    </source>
</evidence>
<dbReference type="NCBIfam" id="NF003684">
    <property type="entry name" value="PRK05305.2-4"/>
    <property type="match status" value="1"/>
</dbReference>
<dbReference type="SMART" id="SM00382">
    <property type="entry name" value="AAA"/>
    <property type="match status" value="1"/>
</dbReference>
<dbReference type="InterPro" id="IPR020588">
    <property type="entry name" value="RecA_ATP-bd"/>
</dbReference>
<protein>
    <recommendedName>
        <fullName evidence="14">RecA family profile 1 domain-containing protein</fullName>
    </recommendedName>
</protein>
<keyword evidence="6 9" id="KW-0233">DNA recombination</keyword>
<evidence type="ECO:0000256" key="7">
    <source>
        <dbReference type="ARBA" id="ARBA00023239"/>
    </source>
</evidence>
<reference evidence="12" key="1">
    <citation type="submission" date="2020-05" db="UniProtKB">
        <authorList>
            <consortium name="EnsemblMetazoa"/>
        </authorList>
    </citation>
    <scope>IDENTIFICATION</scope>
    <source>
        <strain evidence="12">TTRI</strain>
    </source>
</reference>
<dbReference type="InterPro" id="IPR027417">
    <property type="entry name" value="P-loop_NTPase"/>
</dbReference>
<dbReference type="GO" id="GO:0006310">
    <property type="term" value="P:DNA recombination"/>
    <property type="evidence" value="ECO:0007669"/>
    <property type="project" value="UniProtKB-KW"/>
</dbReference>
<dbReference type="PRINTS" id="PR00142">
    <property type="entry name" value="RECA"/>
</dbReference>
<keyword evidence="3" id="KW-0210">Decarboxylase</keyword>
<evidence type="ECO:0000256" key="2">
    <source>
        <dbReference type="ARBA" id="ARBA00022741"/>
    </source>
</evidence>
<keyword evidence="5 9" id="KW-0238">DNA-binding</keyword>
<dbReference type="Gene3D" id="3.40.50.300">
    <property type="entry name" value="P-loop containing nucleotide triphosphate hydrolases"/>
    <property type="match status" value="1"/>
</dbReference>
<evidence type="ECO:0000256" key="9">
    <source>
        <dbReference type="RuleBase" id="RU004527"/>
    </source>
</evidence>
<dbReference type="AlphaFoldDB" id="A0A1A9VKB3"/>
<dbReference type="HAMAP" id="MF_00268">
    <property type="entry name" value="RecA"/>
    <property type="match status" value="1"/>
</dbReference>
<evidence type="ECO:0000259" key="10">
    <source>
        <dbReference type="PROSITE" id="PS50162"/>
    </source>
</evidence>
<dbReference type="GO" id="GO:0004609">
    <property type="term" value="F:phosphatidylserine decarboxylase activity"/>
    <property type="evidence" value="ECO:0007669"/>
    <property type="project" value="InterPro"/>
</dbReference>
<dbReference type="InterPro" id="IPR020587">
    <property type="entry name" value="RecA_monomer-monomer_interface"/>
</dbReference>
<evidence type="ECO:0000256" key="3">
    <source>
        <dbReference type="ARBA" id="ARBA00022793"/>
    </source>
</evidence>
<dbReference type="InterPro" id="IPR003593">
    <property type="entry name" value="AAA+_ATPase"/>
</dbReference>